<dbReference type="PROSITE" id="PS00893">
    <property type="entry name" value="NUDIX_BOX"/>
    <property type="match status" value="1"/>
</dbReference>
<dbReference type="GO" id="GO:0005829">
    <property type="term" value="C:cytosol"/>
    <property type="evidence" value="ECO:0007669"/>
    <property type="project" value="TreeGrafter"/>
</dbReference>
<evidence type="ECO:0000313" key="5">
    <source>
        <dbReference type="EMBL" id="QED28905.1"/>
    </source>
</evidence>
<dbReference type="PRINTS" id="PR00502">
    <property type="entry name" value="NUDIXFAMILY"/>
</dbReference>
<keyword evidence="2 3" id="KW-0378">Hydrolase</keyword>
<dbReference type="InterPro" id="IPR000086">
    <property type="entry name" value="NUDIX_hydrolase_dom"/>
</dbReference>
<dbReference type="GO" id="GO:0019693">
    <property type="term" value="P:ribose phosphate metabolic process"/>
    <property type="evidence" value="ECO:0007669"/>
    <property type="project" value="TreeGrafter"/>
</dbReference>
<dbReference type="InterPro" id="IPR020476">
    <property type="entry name" value="Nudix_hydrolase"/>
</dbReference>
<dbReference type="Gene3D" id="3.90.79.10">
    <property type="entry name" value="Nucleoside Triphosphate Pyrophosphohydrolase"/>
    <property type="match status" value="1"/>
</dbReference>
<dbReference type="RefSeq" id="WP_146961744.1">
    <property type="nucleotide sequence ID" value="NZ_CP042467.1"/>
</dbReference>
<evidence type="ECO:0000256" key="2">
    <source>
        <dbReference type="ARBA" id="ARBA00022801"/>
    </source>
</evidence>
<dbReference type="EMBL" id="CP042467">
    <property type="protein sequence ID" value="QED28905.1"/>
    <property type="molecule type" value="Genomic_DNA"/>
</dbReference>
<gene>
    <name evidence="5" type="ORF">FRD01_16995</name>
</gene>
<dbReference type="CDD" id="cd03424">
    <property type="entry name" value="NUDIX_ADPRase_Nudt5_UGPPase_Nudt14"/>
    <property type="match status" value="1"/>
</dbReference>
<accession>A0A5B8XTM6</accession>
<feature type="domain" description="Nudix hydrolase" evidence="4">
    <location>
        <begin position="41"/>
        <end position="170"/>
    </location>
</feature>
<comment type="similarity">
    <text evidence="3">Belongs to the Nudix hydrolase family.</text>
</comment>
<dbReference type="AlphaFoldDB" id="A0A5B8XTM6"/>
<dbReference type="InterPro" id="IPR015797">
    <property type="entry name" value="NUDIX_hydrolase-like_dom_sf"/>
</dbReference>
<evidence type="ECO:0000259" key="4">
    <source>
        <dbReference type="PROSITE" id="PS51462"/>
    </source>
</evidence>
<dbReference type="GO" id="GO:0006753">
    <property type="term" value="P:nucleoside phosphate metabolic process"/>
    <property type="evidence" value="ECO:0007669"/>
    <property type="project" value="TreeGrafter"/>
</dbReference>
<dbReference type="OrthoDB" id="9806150at2"/>
<dbReference type="Pfam" id="PF00293">
    <property type="entry name" value="NUDIX"/>
    <property type="match status" value="1"/>
</dbReference>
<sequence>MAIKPWKTLDAKVVAETPIFELERVTRTSEAGRTGDFYVVKIQDWVNVFVFTPEDELVLIEQYRHGTDEVTLEVPGGAIDDGESPLEAAARELREETGFTCESWEIVGCVEPNPAIQNNRCWTLVGRGARKTHATDMDEHEEIEVKLVPRGQMDSLIKDRTIKHSLVVAGWYFAR</sequence>
<dbReference type="SUPFAM" id="SSF55811">
    <property type="entry name" value="Nudix"/>
    <property type="match status" value="1"/>
</dbReference>
<evidence type="ECO:0000256" key="3">
    <source>
        <dbReference type="RuleBase" id="RU003476"/>
    </source>
</evidence>
<dbReference type="PANTHER" id="PTHR11839:SF18">
    <property type="entry name" value="NUDIX HYDROLASE DOMAIN-CONTAINING PROTEIN"/>
    <property type="match status" value="1"/>
</dbReference>
<dbReference type="PANTHER" id="PTHR11839">
    <property type="entry name" value="UDP/ADP-SUGAR PYROPHOSPHATASE"/>
    <property type="match status" value="1"/>
</dbReference>
<comment type="cofactor">
    <cofactor evidence="1">
        <name>Mg(2+)</name>
        <dbReference type="ChEBI" id="CHEBI:18420"/>
    </cofactor>
</comment>
<protein>
    <submittedName>
        <fullName evidence="5">NUDIX hydrolase</fullName>
    </submittedName>
</protein>
<evidence type="ECO:0000256" key="1">
    <source>
        <dbReference type="ARBA" id="ARBA00001946"/>
    </source>
</evidence>
<evidence type="ECO:0000313" key="6">
    <source>
        <dbReference type="Proteomes" id="UP000321595"/>
    </source>
</evidence>
<dbReference type="PROSITE" id="PS51462">
    <property type="entry name" value="NUDIX"/>
    <property type="match status" value="1"/>
</dbReference>
<dbReference type="Proteomes" id="UP000321595">
    <property type="component" value="Chromosome"/>
</dbReference>
<dbReference type="GO" id="GO:0016462">
    <property type="term" value="F:pyrophosphatase activity"/>
    <property type="evidence" value="ECO:0007669"/>
    <property type="project" value="UniProtKB-ARBA"/>
</dbReference>
<name>A0A5B8XTM6_9DELT</name>
<organism evidence="5 6">
    <name type="scientific">Microvenator marinus</name>
    <dbReference type="NCBI Taxonomy" id="2600177"/>
    <lineage>
        <taxon>Bacteria</taxon>
        <taxon>Deltaproteobacteria</taxon>
        <taxon>Bradymonadales</taxon>
        <taxon>Microvenatoraceae</taxon>
        <taxon>Microvenator</taxon>
    </lineage>
</organism>
<proteinExistence type="inferred from homology"/>
<dbReference type="InterPro" id="IPR020084">
    <property type="entry name" value="NUDIX_hydrolase_CS"/>
</dbReference>
<keyword evidence="6" id="KW-1185">Reference proteome</keyword>
<reference evidence="5 6" key="1">
    <citation type="submission" date="2019-08" db="EMBL/GenBank/DDBJ databases">
        <authorList>
            <person name="Liang Q."/>
        </authorList>
    </citation>
    <scope>NUCLEOTIDE SEQUENCE [LARGE SCALE GENOMIC DNA]</scope>
    <source>
        <strain evidence="5 6">V1718</strain>
    </source>
</reference>
<dbReference type="KEGG" id="bbae:FRD01_16995"/>